<dbReference type="InterPro" id="IPR014419">
    <property type="entry name" value="HutZ"/>
</dbReference>
<name>A0A9X3ECH9_9GAMM</name>
<dbReference type="Pfam" id="PF01243">
    <property type="entry name" value="PNPOx_N"/>
    <property type="match status" value="1"/>
</dbReference>
<evidence type="ECO:0000313" key="4">
    <source>
        <dbReference type="Proteomes" id="UP001150830"/>
    </source>
</evidence>
<dbReference type="InterPro" id="IPR012349">
    <property type="entry name" value="Split_barrel_FMN-bd"/>
</dbReference>
<gene>
    <name evidence="3" type="ORF">OUO13_05350</name>
</gene>
<dbReference type="InterPro" id="IPR011576">
    <property type="entry name" value="Pyridox_Oxase_N"/>
</dbReference>
<dbReference type="Proteomes" id="UP001150830">
    <property type="component" value="Unassembled WGS sequence"/>
</dbReference>
<dbReference type="GO" id="GO:0070967">
    <property type="term" value="F:coenzyme F420 binding"/>
    <property type="evidence" value="ECO:0007669"/>
    <property type="project" value="TreeGrafter"/>
</dbReference>
<sequence length="171" mass="18896">MAEQPDDQTVIAGFQSFIGGFRSAVLATVGGDAVPEASYAPVLQQDGCFYIYVSRLAAHTRNLLGSLESPGENANLCLLFIEPEEQARNLFARQRATVQGRARLIERECGEWQQRLDAMAAQFGETIGLIRQLPDFCLFEITPLSGTLVTGFAKAWKLEGEGLRQVTWQTR</sequence>
<comment type="caution">
    <text evidence="3">The sequence shown here is derived from an EMBL/GenBank/DDBJ whole genome shotgun (WGS) entry which is preliminary data.</text>
</comment>
<dbReference type="InterPro" id="IPR052019">
    <property type="entry name" value="F420H2_bilvrd_red/Heme_oxyg"/>
</dbReference>
<evidence type="ECO:0000256" key="1">
    <source>
        <dbReference type="ARBA" id="ARBA00023002"/>
    </source>
</evidence>
<evidence type="ECO:0000313" key="3">
    <source>
        <dbReference type="EMBL" id="MCY0964605.1"/>
    </source>
</evidence>
<dbReference type="GO" id="GO:0016627">
    <property type="term" value="F:oxidoreductase activity, acting on the CH-CH group of donors"/>
    <property type="evidence" value="ECO:0007669"/>
    <property type="project" value="TreeGrafter"/>
</dbReference>
<dbReference type="PANTHER" id="PTHR35176:SF6">
    <property type="entry name" value="HEME OXYGENASE HI_0854-RELATED"/>
    <property type="match status" value="1"/>
</dbReference>
<dbReference type="PIRSF" id="PIRSF004633">
    <property type="entry name" value="UCP_PLP_oxd"/>
    <property type="match status" value="1"/>
</dbReference>
<dbReference type="AlphaFoldDB" id="A0A9X3ECH9"/>
<keyword evidence="1" id="KW-0560">Oxidoreductase</keyword>
<dbReference type="EMBL" id="JAPNOA010000018">
    <property type="protein sequence ID" value="MCY0964605.1"/>
    <property type="molecule type" value="Genomic_DNA"/>
</dbReference>
<dbReference type="GO" id="GO:0005829">
    <property type="term" value="C:cytosol"/>
    <property type="evidence" value="ECO:0007669"/>
    <property type="project" value="TreeGrafter"/>
</dbReference>
<organism evidence="3 4">
    <name type="scientific">Parathalassolituus penaei</name>
    <dbReference type="NCBI Taxonomy" id="2997323"/>
    <lineage>
        <taxon>Bacteria</taxon>
        <taxon>Pseudomonadati</taxon>
        <taxon>Pseudomonadota</taxon>
        <taxon>Gammaproteobacteria</taxon>
        <taxon>Oceanospirillales</taxon>
        <taxon>Oceanospirillaceae</taxon>
        <taxon>Parathalassolituus</taxon>
    </lineage>
</organism>
<dbReference type="PANTHER" id="PTHR35176">
    <property type="entry name" value="HEME OXYGENASE HI_0854-RELATED"/>
    <property type="match status" value="1"/>
</dbReference>
<dbReference type="SUPFAM" id="SSF50475">
    <property type="entry name" value="FMN-binding split barrel"/>
    <property type="match status" value="1"/>
</dbReference>
<proteinExistence type="predicted"/>
<reference evidence="3" key="1">
    <citation type="submission" date="2022-11" db="EMBL/GenBank/DDBJ databases">
        <title>Parathalassolutuus dongxingensis gen. nov., sp. nov., a novel member of family Oceanospirillaceae isolated from a coastal shrimp pond in Guangxi, China.</title>
        <authorList>
            <person name="Chen H."/>
        </authorList>
    </citation>
    <scope>NUCLEOTIDE SEQUENCE</scope>
    <source>
        <strain evidence="3">G-43</strain>
    </source>
</reference>
<protein>
    <submittedName>
        <fullName evidence="3">Pyridoxamine 5'-phosphate oxidase family protein</fullName>
    </submittedName>
</protein>
<dbReference type="RefSeq" id="WP_283172820.1">
    <property type="nucleotide sequence ID" value="NZ_JAPNOA010000018.1"/>
</dbReference>
<accession>A0A9X3ECH9</accession>
<feature type="domain" description="Pyridoxamine 5'-phosphate oxidase N-terminal" evidence="2">
    <location>
        <begin position="15"/>
        <end position="145"/>
    </location>
</feature>
<dbReference type="Gene3D" id="2.30.110.10">
    <property type="entry name" value="Electron Transport, Fmn-binding Protein, Chain A"/>
    <property type="match status" value="1"/>
</dbReference>
<evidence type="ECO:0000259" key="2">
    <source>
        <dbReference type="Pfam" id="PF01243"/>
    </source>
</evidence>
<keyword evidence="4" id="KW-1185">Reference proteome</keyword>